<sequence>MKLDVPDRLILRQTLNNFTGDIITLDIMDAFLKDLGFSEAEVLEFDLVTKDGKATWEHNGTKEVEVGKILHGLVRGVFVQLNDRRKMNFDQMPLYKRFMETPRERADREEGEGKKRPLEAVD</sequence>
<evidence type="ECO:0000256" key="1">
    <source>
        <dbReference type="SAM" id="MobiDB-lite"/>
    </source>
</evidence>
<dbReference type="AlphaFoldDB" id="A0A0F9RUV2"/>
<dbReference type="EMBL" id="LAZR01003190">
    <property type="protein sequence ID" value="KKN20978.1"/>
    <property type="molecule type" value="Genomic_DNA"/>
</dbReference>
<reference evidence="2" key="1">
    <citation type="journal article" date="2015" name="Nature">
        <title>Complex archaea that bridge the gap between prokaryotes and eukaryotes.</title>
        <authorList>
            <person name="Spang A."/>
            <person name="Saw J.H."/>
            <person name="Jorgensen S.L."/>
            <person name="Zaremba-Niedzwiedzka K."/>
            <person name="Martijn J."/>
            <person name="Lind A.E."/>
            <person name="van Eijk R."/>
            <person name="Schleper C."/>
            <person name="Guy L."/>
            <person name="Ettema T.J."/>
        </authorList>
    </citation>
    <scope>NUCLEOTIDE SEQUENCE</scope>
</reference>
<name>A0A0F9RUV2_9ZZZZ</name>
<evidence type="ECO:0000313" key="2">
    <source>
        <dbReference type="EMBL" id="KKN20978.1"/>
    </source>
</evidence>
<comment type="caution">
    <text evidence="2">The sequence shown here is derived from an EMBL/GenBank/DDBJ whole genome shotgun (WGS) entry which is preliminary data.</text>
</comment>
<protein>
    <submittedName>
        <fullName evidence="2">Uncharacterized protein</fullName>
    </submittedName>
</protein>
<gene>
    <name evidence="2" type="ORF">LCGC14_0930030</name>
</gene>
<organism evidence="2">
    <name type="scientific">marine sediment metagenome</name>
    <dbReference type="NCBI Taxonomy" id="412755"/>
    <lineage>
        <taxon>unclassified sequences</taxon>
        <taxon>metagenomes</taxon>
        <taxon>ecological metagenomes</taxon>
    </lineage>
</organism>
<feature type="region of interest" description="Disordered" evidence="1">
    <location>
        <begin position="100"/>
        <end position="122"/>
    </location>
</feature>
<proteinExistence type="predicted"/>
<accession>A0A0F9RUV2</accession>